<proteinExistence type="inferred from homology"/>
<dbReference type="AlphaFoldDB" id="A0AAV0K9Q4"/>
<comment type="similarity">
    <text evidence="1">Belongs to the remorin family.</text>
</comment>
<dbReference type="Pfam" id="PF03763">
    <property type="entry name" value="Remorin_C"/>
    <property type="match status" value="1"/>
</dbReference>
<name>A0AAV0K9Q4_9ROSI</name>
<dbReference type="InterPro" id="IPR005516">
    <property type="entry name" value="Remorin_C"/>
</dbReference>
<comment type="caution">
    <text evidence="5">The sequence shown here is derived from an EMBL/GenBank/DDBJ whole genome shotgun (WGS) entry which is preliminary data.</text>
</comment>
<organism evidence="5 6">
    <name type="scientific">Linum tenue</name>
    <dbReference type="NCBI Taxonomy" id="586396"/>
    <lineage>
        <taxon>Eukaryota</taxon>
        <taxon>Viridiplantae</taxon>
        <taxon>Streptophyta</taxon>
        <taxon>Embryophyta</taxon>
        <taxon>Tracheophyta</taxon>
        <taxon>Spermatophyta</taxon>
        <taxon>Magnoliopsida</taxon>
        <taxon>eudicotyledons</taxon>
        <taxon>Gunneridae</taxon>
        <taxon>Pentapetalae</taxon>
        <taxon>rosids</taxon>
        <taxon>fabids</taxon>
        <taxon>Malpighiales</taxon>
        <taxon>Linaceae</taxon>
        <taxon>Linum</taxon>
    </lineage>
</organism>
<evidence type="ECO:0000256" key="3">
    <source>
        <dbReference type="SAM" id="MobiDB-lite"/>
    </source>
</evidence>
<sequence>MEEGYNKQAGSKHIVKPLFPFEEPDPLCSLNLKETSDFVKSFPFSAGRKSSAAGVEPPRRSFPSKWDDAQKWLVASPAHPLHRPLPPPSPKYLCCDDKIIACCSPANANLPHLPTAFAGLSVSPNSLLKDKFTDEVVETVTPKFKNSEPSSNKQGFLFRNSIGISTDQIMNDGKTSGELVVVEHRDVGTEMTPMGSSTTSRCHTPFKSSSPARHNTPANRSGPLAPISNSASSNNSSSNSTTIFELQDCHLAKLQFDPVGSIWSTREEEEEEVSKSLRHFETGRSSSVSDGRAAAAAALAWEEEEKNKWCLRYESEEARIQAWVNLQSAKAEAKSRQLEVKIQKMRANMEEKLMKRMAVVRRRAEDWRAAALQQHTQHINFTTEQARRMITTAATNTPPARAAIASNNSGKFVSSYAVPTSSCGCFPCNKLP</sequence>
<feature type="region of interest" description="Disordered" evidence="3">
    <location>
        <begin position="189"/>
        <end position="239"/>
    </location>
</feature>
<feature type="compositionally biased region" description="Low complexity" evidence="3">
    <location>
        <begin position="228"/>
        <end position="239"/>
    </location>
</feature>
<evidence type="ECO:0000259" key="4">
    <source>
        <dbReference type="Pfam" id="PF03763"/>
    </source>
</evidence>
<keyword evidence="2" id="KW-0175">Coiled coil</keyword>
<dbReference type="PANTHER" id="PTHR31471:SF3">
    <property type="entry name" value="OS11G0616300 PROTEIN"/>
    <property type="match status" value="1"/>
</dbReference>
<dbReference type="PANTHER" id="PTHR31471">
    <property type="entry name" value="OS02G0116800 PROTEIN"/>
    <property type="match status" value="1"/>
</dbReference>
<feature type="domain" description="Remorin C-terminal" evidence="4">
    <location>
        <begin position="295"/>
        <end position="393"/>
    </location>
</feature>
<evidence type="ECO:0000256" key="1">
    <source>
        <dbReference type="ARBA" id="ARBA00005711"/>
    </source>
</evidence>
<evidence type="ECO:0000313" key="6">
    <source>
        <dbReference type="Proteomes" id="UP001154282"/>
    </source>
</evidence>
<accession>A0AAV0K9Q4</accession>
<evidence type="ECO:0000256" key="2">
    <source>
        <dbReference type="SAM" id="Coils"/>
    </source>
</evidence>
<dbReference type="EMBL" id="CAMGYJ010000005">
    <property type="protein sequence ID" value="CAI0418867.1"/>
    <property type="molecule type" value="Genomic_DNA"/>
</dbReference>
<dbReference type="Proteomes" id="UP001154282">
    <property type="component" value="Unassembled WGS sequence"/>
</dbReference>
<reference evidence="5" key="1">
    <citation type="submission" date="2022-08" db="EMBL/GenBank/DDBJ databases">
        <authorList>
            <person name="Gutierrez-Valencia J."/>
        </authorList>
    </citation>
    <scope>NUCLEOTIDE SEQUENCE</scope>
</reference>
<feature type="coiled-coil region" evidence="2">
    <location>
        <begin position="328"/>
        <end position="355"/>
    </location>
</feature>
<protein>
    <recommendedName>
        <fullName evidence="4">Remorin C-terminal domain-containing protein</fullName>
    </recommendedName>
</protein>
<gene>
    <name evidence="5" type="ORF">LITE_LOCUS17780</name>
</gene>
<keyword evidence="6" id="KW-1185">Reference proteome</keyword>
<feature type="compositionally biased region" description="Polar residues" evidence="3">
    <location>
        <begin position="194"/>
        <end position="219"/>
    </location>
</feature>
<evidence type="ECO:0000313" key="5">
    <source>
        <dbReference type="EMBL" id="CAI0418867.1"/>
    </source>
</evidence>